<reference evidence="4" key="2">
    <citation type="journal article" date="2019" name="Int. J. Syst. Evol. Microbiol.">
        <title>The Global Catalogue of Microorganisms (GCM) 10K type strain sequencing project: providing services to taxonomists for standard genome sequencing and annotation.</title>
        <authorList>
            <consortium name="The Broad Institute Genomics Platform"/>
            <consortium name="The Broad Institute Genome Sequencing Center for Infectious Disease"/>
            <person name="Wu L."/>
            <person name="Ma J."/>
        </authorList>
    </citation>
    <scope>NUCLEOTIDE SEQUENCE [LARGE SCALE GENOMIC DNA]</scope>
    <source>
        <strain evidence="4">NBRC 107715</strain>
    </source>
</reference>
<reference evidence="1 3" key="3">
    <citation type="submission" date="2019-07" db="EMBL/GenBank/DDBJ databases">
        <title>Whole genome shotgun sequence of Methylobacterium oxalidis NBRC 107715.</title>
        <authorList>
            <person name="Hosoyama A."/>
            <person name="Uohara A."/>
            <person name="Ohji S."/>
            <person name="Ichikawa N."/>
        </authorList>
    </citation>
    <scope>NUCLEOTIDE SEQUENCE [LARGE SCALE GENOMIC DNA]</scope>
    <source>
        <strain evidence="1 3">NBRC 107715</strain>
    </source>
</reference>
<organism evidence="1 3">
    <name type="scientific">Methylobacterium oxalidis</name>
    <dbReference type="NCBI Taxonomy" id="944322"/>
    <lineage>
        <taxon>Bacteria</taxon>
        <taxon>Pseudomonadati</taxon>
        <taxon>Pseudomonadota</taxon>
        <taxon>Alphaproteobacteria</taxon>
        <taxon>Hyphomicrobiales</taxon>
        <taxon>Methylobacteriaceae</taxon>
        <taxon>Methylobacterium</taxon>
    </lineage>
</organism>
<accession>A0A512IXE2</accession>
<evidence type="ECO:0000313" key="4">
    <source>
        <dbReference type="Proteomes" id="UP001156856"/>
    </source>
</evidence>
<reference evidence="2" key="4">
    <citation type="submission" date="2023-01" db="EMBL/GenBank/DDBJ databases">
        <title>Draft genome sequence of Methylobacterium oxalidis strain NBRC 107715.</title>
        <authorList>
            <person name="Sun Q."/>
            <person name="Mori K."/>
        </authorList>
    </citation>
    <scope>NUCLEOTIDE SEQUENCE</scope>
    <source>
        <strain evidence="2">NBRC 107715</strain>
    </source>
</reference>
<dbReference type="OrthoDB" id="2953013at2"/>
<dbReference type="EMBL" id="BJZU01000003">
    <property type="protein sequence ID" value="GEP02269.1"/>
    <property type="molecule type" value="Genomic_DNA"/>
</dbReference>
<dbReference type="RefSeq" id="WP_147023944.1">
    <property type="nucleotide sequence ID" value="NZ_BJZU01000003.1"/>
</dbReference>
<evidence type="ECO:0000313" key="2">
    <source>
        <dbReference type="EMBL" id="GLS62214.1"/>
    </source>
</evidence>
<name>A0A512IXE2_9HYPH</name>
<dbReference type="Proteomes" id="UP001156856">
    <property type="component" value="Unassembled WGS sequence"/>
</dbReference>
<evidence type="ECO:0000313" key="3">
    <source>
        <dbReference type="Proteomes" id="UP000321960"/>
    </source>
</evidence>
<proteinExistence type="predicted"/>
<sequence>MIDKAKHQWAATGVSSYPLTHPIVGQGRFFEAFRHFIHLVDDEAEKFAHVFAVIAQWGVGKSRLGYELVAQINDTSRGWWVRGDDGALQKAHLFHDDKDRDQYLGLYIRYSQVANDYNNVDNWFAYGLYKALLPLARSSFDGSIQGQIAKEASDRLTVAGFDAKKLADALEATKNYSDATLYEDPELAARLCQAAYSYLQSLGVKYVLVVLDELETAAEAATFGLDSTDIKHLDGRAIKLMGKAIKEEDPRRKLPWLRYVALCSPAIGDELREIQSTARRFELTELSSNAFSDVSDFVQTLESDERLAESYPQGLVEAAYAMSAGNFGWFNVVMASIDERLRDKRARGETDAPTVGAIFDELVRVSDRVQRHVLDHHALDMLKVDKAQLAHARNLLYGQLPVSFDSYAPETRIALLTAKNEYDEPIATLFRRVEWDELDAAEALRVSKFTRDRSMWRLGGVDQPLDLRQLLSNLGTYAIHETKGRRRNDGKHTLVVPLRQSDFVHLVSLLYPHAAAEDAARALWRHFLGDDLAPDTSTHVGPSVEMIERLDLRHRKQGQSSLIFRDPDQNTAHEKALSMMRTQSEREHAQQVLVGAMRVIDQHWAYDAAHAGIRDDSLRVIATLPVTKGKQLGGLVTYDGLKLHPRGRVLFAWVKNDEELERLCEAASVQFSEQGRTPVVAFTSSRALVDRMSNPSSATLKGAKSYLLLYQLTSTEEHILHQIGLPTKACVDFRLDGHGFTTAFNNRLQSLLRPFNEEVGRFRRELNELGRIAWPLRSSGKLKETEQDLLIQAWRILAIEKPAPATLAHLDEKSRVDIDALKTLLAKLGVTLKARAAGYTDSERAGLFSRVDDSAEAQFPPFLVSTIDRVLDYDWNFALAEKEWFWGYTWEGVKPKDTYFEWMSILCELGFAKPQPGANTNDVYTPITRAELRGAIQEAHNWLKNDYAQLVSEMGEMFGSGRVKDLFAPEGTTVAPGTKTLTARKKLTESTSDLDALDRTETKTATVDNYRIAAQRRLRILGTVDWVYRRDEFLAIQQDANVKTLDFESDAVPLWQRIRRASLFVDFVRRTETRIRSRTMSMADEMRLDVKSLQGFPIALFTLSLEKIGHILDGALATAAMPGATELVQANQPGTLRQNLRDLKVADATAQLEKLAHEVGIDLATWVELPLVQCDGQITGTFRELKSVYEKLQADFLSANERISKLDTVLKGEPTDFRYPKSALTLDKLRGRLAFIKSTLNDVKGEEVDRLRSEFDGPAQLGNFQPLMSRARGLLDEPRNSLSNLLGNVITIENAIAEYRRRLVESAELQKVHRGLEALAQATGAASPNPLSLKEVEDVGALAMAQKLERARVQESAVEGGKLLGDAGISFERWCAIVGALDAGHDPALEPQEAEALVKRNLVQRTYRLRLKL</sequence>
<protein>
    <submittedName>
        <fullName evidence="1">Uncharacterized protein</fullName>
    </submittedName>
</protein>
<comment type="caution">
    <text evidence="1">The sequence shown here is derived from an EMBL/GenBank/DDBJ whole genome shotgun (WGS) entry which is preliminary data.</text>
</comment>
<dbReference type="Proteomes" id="UP000321960">
    <property type="component" value="Unassembled WGS sequence"/>
</dbReference>
<keyword evidence="4" id="KW-1185">Reference proteome</keyword>
<dbReference type="EMBL" id="BSPK01000004">
    <property type="protein sequence ID" value="GLS62214.1"/>
    <property type="molecule type" value="Genomic_DNA"/>
</dbReference>
<reference evidence="2" key="1">
    <citation type="journal article" date="2014" name="Int. J. Syst. Evol. Microbiol.">
        <title>Complete genome of a new Firmicutes species belonging to the dominant human colonic microbiota ('Ruminococcus bicirculans') reveals two chromosomes and a selective capacity to utilize plant glucans.</title>
        <authorList>
            <consortium name="NISC Comparative Sequencing Program"/>
            <person name="Wegmann U."/>
            <person name="Louis P."/>
            <person name="Goesmann A."/>
            <person name="Henrissat B."/>
            <person name="Duncan S.H."/>
            <person name="Flint H.J."/>
        </authorList>
    </citation>
    <scope>NUCLEOTIDE SEQUENCE</scope>
    <source>
        <strain evidence="2">NBRC 107715</strain>
    </source>
</reference>
<gene>
    <name evidence="2" type="ORF">GCM10007888_05950</name>
    <name evidence="1" type="ORF">MOX02_03070</name>
</gene>
<evidence type="ECO:0000313" key="1">
    <source>
        <dbReference type="EMBL" id="GEP02269.1"/>
    </source>
</evidence>